<feature type="transmembrane region" description="Helical" evidence="6">
    <location>
        <begin position="377"/>
        <end position="398"/>
    </location>
</feature>
<name>A0A0D1YP57_9EURO</name>
<dbReference type="PANTHER" id="PTHR48022:SF27">
    <property type="entry name" value="MAJOR FACILITATOR SUPERFAMILY (MFS) PROFILE DOMAIN-CONTAINING PROTEIN"/>
    <property type="match status" value="1"/>
</dbReference>
<proteinExistence type="inferred from homology"/>
<feature type="transmembrane region" description="Helical" evidence="6">
    <location>
        <begin position="349"/>
        <end position="371"/>
    </location>
</feature>
<evidence type="ECO:0000256" key="6">
    <source>
        <dbReference type="SAM" id="Phobius"/>
    </source>
</evidence>
<feature type="domain" description="Major facilitator superfamily (MFS) profile" evidence="7">
    <location>
        <begin position="33"/>
        <end position="474"/>
    </location>
</feature>
<feature type="transmembrane region" description="Helical" evidence="6">
    <location>
        <begin position="419"/>
        <end position="440"/>
    </location>
</feature>
<feature type="transmembrane region" description="Helical" evidence="6">
    <location>
        <begin position="167"/>
        <end position="191"/>
    </location>
</feature>
<feature type="transmembrane region" description="Helical" evidence="6">
    <location>
        <begin position="287"/>
        <end position="310"/>
    </location>
</feature>
<dbReference type="PROSITE" id="PS50850">
    <property type="entry name" value="MFS"/>
    <property type="match status" value="1"/>
</dbReference>
<gene>
    <name evidence="8" type="ORF">PV11_08683</name>
</gene>
<evidence type="ECO:0000256" key="5">
    <source>
        <dbReference type="ARBA" id="ARBA00023136"/>
    </source>
</evidence>
<dbReference type="Proteomes" id="UP000053599">
    <property type="component" value="Unassembled WGS sequence"/>
</dbReference>
<dbReference type="Pfam" id="PF00083">
    <property type="entry name" value="Sugar_tr"/>
    <property type="match status" value="1"/>
</dbReference>
<keyword evidence="3 6" id="KW-0812">Transmembrane</keyword>
<evidence type="ECO:0000256" key="3">
    <source>
        <dbReference type="ARBA" id="ARBA00022692"/>
    </source>
</evidence>
<protein>
    <recommendedName>
        <fullName evidence="7">Major facilitator superfamily (MFS) profile domain-containing protein</fullName>
    </recommendedName>
</protein>
<organism evidence="8 9">
    <name type="scientific">Exophiala sideris</name>
    <dbReference type="NCBI Taxonomy" id="1016849"/>
    <lineage>
        <taxon>Eukaryota</taxon>
        <taxon>Fungi</taxon>
        <taxon>Dikarya</taxon>
        <taxon>Ascomycota</taxon>
        <taxon>Pezizomycotina</taxon>
        <taxon>Eurotiomycetes</taxon>
        <taxon>Chaetothyriomycetidae</taxon>
        <taxon>Chaetothyriales</taxon>
        <taxon>Herpotrichiellaceae</taxon>
        <taxon>Exophiala</taxon>
    </lineage>
</organism>
<feature type="transmembrane region" description="Helical" evidence="6">
    <location>
        <begin position="81"/>
        <end position="103"/>
    </location>
</feature>
<dbReference type="GO" id="GO:0005351">
    <property type="term" value="F:carbohydrate:proton symporter activity"/>
    <property type="evidence" value="ECO:0007669"/>
    <property type="project" value="TreeGrafter"/>
</dbReference>
<feature type="transmembrane region" description="Helical" evidence="6">
    <location>
        <begin position="322"/>
        <end position="342"/>
    </location>
</feature>
<evidence type="ECO:0000256" key="2">
    <source>
        <dbReference type="ARBA" id="ARBA00010992"/>
    </source>
</evidence>
<evidence type="ECO:0000313" key="9">
    <source>
        <dbReference type="Proteomes" id="UP000053599"/>
    </source>
</evidence>
<dbReference type="EMBL" id="KN846954">
    <property type="protein sequence ID" value="KIV76823.1"/>
    <property type="molecule type" value="Genomic_DNA"/>
</dbReference>
<evidence type="ECO:0000313" key="8">
    <source>
        <dbReference type="EMBL" id="KIV76823.1"/>
    </source>
</evidence>
<keyword evidence="5 6" id="KW-0472">Membrane</keyword>
<sequence>MAQEAIAAAASGDNRDHTTARYHLLHNRRLIISVLILTQASLCFGYDASVIGGILAMPAFIRTFGSVGPDGKPILTASQTSVITATRTSASIPAVFACSYFGNTWGRKKTIWLGCFSTVIGTALQTGSVNEVMMTIGLTIANFGYFIMVSMASTLTIEISPPSVRGIAGAMSVVAIGSASVLSSGIAWGTYRFTSDAAFRIPVALENFFPILMAICMIYVMDSPTSYLINGDDANAERSLRLVRQGYTAEELAREMESLKWQAQLRKEEANVKWFEIFKGVNLRRTLLATFIGIIQNLSGSLFASAYATIFLSEVGTANPFLLVFALNILVLGGTVVGLFLIDTIGRRPLMLISFISLFTIDIIIGGLGFGDATNTGVIQAIAAFNLLFGFVNAFGISPLTWLNAAELPTARLRNVTNAWVLLCISLSSLTVGYVLPYIADADAGDLGAKTYLIFAFFMFFGLVITWFYWPEAKGRSPAELDEMFDARVPARKFKGYKTALNAGNVEIVVTEKNGAELAQAVNVEDKRAVLS</sequence>
<dbReference type="SUPFAM" id="SSF103473">
    <property type="entry name" value="MFS general substrate transporter"/>
    <property type="match status" value="1"/>
</dbReference>
<dbReference type="InterPro" id="IPR036259">
    <property type="entry name" value="MFS_trans_sf"/>
</dbReference>
<comment type="subcellular location">
    <subcellularLocation>
        <location evidence="1">Membrane</location>
        <topology evidence="1">Multi-pass membrane protein</topology>
    </subcellularLocation>
</comment>
<dbReference type="OrthoDB" id="6612291at2759"/>
<dbReference type="InterPro" id="IPR050360">
    <property type="entry name" value="MFS_Sugar_Transporters"/>
</dbReference>
<feature type="transmembrane region" description="Helical" evidence="6">
    <location>
        <begin position="110"/>
        <end position="127"/>
    </location>
</feature>
<accession>A0A0D1YP57</accession>
<keyword evidence="4 6" id="KW-1133">Transmembrane helix</keyword>
<evidence type="ECO:0000256" key="4">
    <source>
        <dbReference type="ARBA" id="ARBA00022989"/>
    </source>
</evidence>
<dbReference type="InterPro" id="IPR020846">
    <property type="entry name" value="MFS_dom"/>
</dbReference>
<reference evidence="8 9" key="1">
    <citation type="submission" date="2015-01" db="EMBL/GenBank/DDBJ databases">
        <title>The Genome Sequence of Exophiala sideris CBS121828.</title>
        <authorList>
            <consortium name="The Broad Institute Genomics Platform"/>
            <person name="Cuomo C."/>
            <person name="de Hoog S."/>
            <person name="Gorbushina A."/>
            <person name="Stielow B."/>
            <person name="Teixiera M."/>
            <person name="Abouelleil A."/>
            <person name="Chapman S.B."/>
            <person name="Priest M."/>
            <person name="Young S.K."/>
            <person name="Wortman J."/>
            <person name="Nusbaum C."/>
            <person name="Birren B."/>
        </authorList>
    </citation>
    <scope>NUCLEOTIDE SEQUENCE [LARGE SCALE GENOMIC DNA]</scope>
    <source>
        <strain evidence="8 9">CBS 121828</strain>
    </source>
</reference>
<feature type="transmembrane region" description="Helical" evidence="6">
    <location>
        <begin position="197"/>
        <end position="220"/>
    </location>
</feature>
<evidence type="ECO:0000256" key="1">
    <source>
        <dbReference type="ARBA" id="ARBA00004141"/>
    </source>
</evidence>
<evidence type="ECO:0000259" key="7">
    <source>
        <dbReference type="PROSITE" id="PS50850"/>
    </source>
</evidence>
<comment type="similarity">
    <text evidence="2">Belongs to the major facilitator superfamily. Sugar transporter (TC 2.A.1.1) family.</text>
</comment>
<dbReference type="HOGENOM" id="CLU_001265_30_1_1"/>
<feature type="transmembrane region" description="Helical" evidence="6">
    <location>
        <begin position="452"/>
        <end position="470"/>
    </location>
</feature>
<feature type="transmembrane region" description="Helical" evidence="6">
    <location>
        <begin position="30"/>
        <end position="61"/>
    </location>
</feature>
<feature type="transmembrane region" description="Helical" evidence="6">
    <location>
        <begin position="133"/>
        <end position="155"/>
    </location>
</feature>
<dbReference type="InterPro" id="IPR005828">
    <property type="entry name" value="MFS_sugar_transport-like"/>
</dbReference>
<dbReference type="AlphaFoldDB" id="A0A0D1YP57"/>
<dbReference type="Gene3D" id="1.20.1250.20">
    <property type="entry name" value="MFS general substrate transporter like domains"/>
    <property type="match status" value="1"/>
</dbReference>
<dbReference type="GO" id="GO:0016020">
    <property type="term" value="C:membrane"/>
    <property type="evidence" value="ECO:0007669"/>
    <property type="project" value="UniProtKB-SubCell"/>
</dbReference>
<dbReference type="PANTHER" id="PTHR48022">
    <property type="entry name" value="PLASTIDIC GLUCOSE TRANSPORTER 4"/>
    <property type="match status" value="1"/>
</dbReference>